<dbReference type="Pfam" id="PF01565">
    <property type="entry name" value="FAD_binding_4"/>
    <property type="match status" value="1"/>
</dbReference>
<comment type="caution">
    <text evidence="4">The sequence shown here is derived from an EMBL/GenBank/DDBJ whole genome shotgun (WGS) entry which is preliminary data.</text>
</comment>
<dbReference type="SUPFAM" id="SSF53335">
    <property type="entry name" value="S-adenosyl-L-methionine-dependent methyltransferases"/>
    <property type="match status" value="1"/>
</dbReference>
<dbReference type="InterPro" id="IPR036318">
    <property type="entry name" value="FAD-bd_PCMH-like_sf"/>
</dbReference>
<dbReference type="PROSITE" id="PS51387">
    <property type="entry name" value="FAD_PCMH"/>
    <property type="match status" value="1"/>
</dbReference>
<dbReference type="SUPFAM" id="SSF56176">
    <property type="entry name" value="FAD-binding/transporter-associated domain-like"/>
    <property type="match status" value="1"/>
</dbReference>
<reference evidence="5" key="1">
    <citation type="journal article" date="2019" name="Int. J. Syst. Evol. Microbiol.">
        <title>The Global Catalogue of Microorganisms (GCM) 10K type strain sequencing project: providing services to taxonomists for standard genome sequencing and annotation.</title>
        <authorList>
            <consortium name="The Broad Institute Genomics Platform"/>
            <consortium name="The Broad Institute Genome Sequencing Center for Infectious Disease"/>
            <person name="Wu L."/>
            <person name="Ma J."/>
        </authorList>
    </citation>
    <scope>NUCLEOTIDE SEQUENCE [LARGE SCALE GENOMIC DNA]</scope>
    <source>
        <strain evidence="5">JCM 18715</strain>
    </source>
</reference>
<dbReference type="InterPro" id="IPR016167">
    <property type="entry name" value="FAD-bd_PCMH_sub1"/>
</dbReference>
<dbReference type="SUPFAM" id="SSF55103">
    <property type="entry name" value="FAD-linked oxidases, C-terminal domain"/>
    <property type="match status" value="1"/>
</dbReference>
<dbReference type="InterPro" id="IPR013216">
    <property type="entry name" value="Methyltransf_11"/>
</dbReference>
<dbReference type="PANTHER" id="PTHR43762">
    <property type="entry name" value="L-GULONOLACTONE OXIDASE"/>
    <property type="match status" value="1"/>
</dbReference>
<keyword evidence="1" id="KW-0285">Flavoprotein</keyword>
<dbReference type="InterPro" id="IPR006094">
    <property type="entry name" value="Oxid_FAD_bind_N"/>
</dbReference>
<accession>A0ABP9QKR8</accession>
<organism evidence="4 5">
    <name type="scientific">Viridibacterium curvum</name>
    <dbReference type="NCBI Taxonomy" id="1101404"/>
    <lineage>
        <taxon>Bacteria</taxon>
        <taxon>Pseudomonadati</taxon>
        <taxon>Pseudomonadota</taxon>
        <taxon>Betaproteobacteria</taxon>
        <taxon>Rhodocyclales</taxon>
        <taxon>Rhodocyclaceae</taxon>
        <taxon>Viridibacterium</taxon>
    </lineage>
</organism>
<evidence type="ECO:0000313" key="5">
    <source>
        <dbReference type="Proteomes" id="UP001500547"/>
    </source>
</evidence>
<feature type="domain" description="FAD-binding PCMH-type" evidence="3">
    <location>
        <begin position="14"/>
        <end position="183"/>
    </location>
</feature>
<dbReference type="InterPro" id="IPR016164">
    <property type="entry name" value="FAD-linked_Oxase-like_C"/>
</dbReference>
<keyword evidence="5" id="KW-1185">Reference proteome</keyword>
<sequence length="743" mass="83740">MNAPQSFINDVSGLNPVPVWVVSTPTSIEEVQEAVSRTAVPISVGGGHFSMGGQTASQGSLHLDMRQLNKVLFFAPQEKILRVQAGIRWCDIQKFIDPHGLSVQIMQTYANFTVGGSLSVNAHGRYVGLGPLILSVRKLRLVLAEGEVVDASPTHNEHIFNAVIGGYGAIGIIVEAELQLVDNCRVERRVSEMRVDQYAEWFGRNVRNAPGSVFHHADIHPPHFGRVRAVTWSETKRPVTVPHRLQPYRANHRLLRYAQQAVAATPLGKWRRKHLIDPLAVGRPVHWRNYEAGHDVAVLDRYVRKQQTWLMQEYFVPARRLDEFVPKMAEVLQRFKADVLSISIQHAAADSGSLMAWARGETFALVLCYKQPVVSSALAATAVWTRELIDAVLSVGGTYYLPYQPHATLEQFHQAYPRARELFALKRDLDPDYRLRNLLWDKYYAPGLRGVVETPEPSPSLFRRVYADVGTRDDFFRFLQSIFRLYPEARLHTLIRDACREHEDDASIYRSVQQRLSQIRPFLADLRFAWPALRQQKSEVLAQTLQLLGERRNISGYIEVGTTGRYISALRRRIRFRGEILLLADEAPGSTAADIMERGGVAKIGRHAPLDDHAPIPPDLVRDNSVDMVSCYLGLNRINPADLSAFLASVHRVLRPGGLFVLREHDVTTPALDDLVSLAHTVSNLGRGESWEHNLDEPRHFRAISDWVQRLDAAGFGDTGARLRQQRDPTQNVLMAFTKRGLS</sequence>
<protein>
    <recommendedName>
        <fullName evidence="3">FAD-binding PCMH-type domain-containing protein</fullName>
    </recommendedName>
</protein>
<dbReference type="InterPro" id="IPR016169">
    <property type="entry name" value="FAD-bd_PCMH_sub2"/>
</dbReference>
<dbReference type="EMBL" id="BAABLD010000008">
    <property type="protein sequence ID" value="GAA5163480.1"/>
    <property type="molecule type" value="Genomic_DNA"/>
</dbReference>
<dbReference type="RefSeq" id="WP_345532340.1">
    <property type="nucleotide sequence ID" value="NZ_BAABLD010000008.1"/>
</dbReference>
<dbReference type="Pfam" id="PF08241">
    <property type="entry name" value="Methyltransf_11"/>
    <property type="match status" value="1"/>
</dbReference>
<dbReference type="Proteomes" id="UP001500547">
    <property type="component" value="Unassembled WGS sequence"/>
</dbReference>
<name>A0ABP9QKR8_9RHOO</name>
<proteinExistence type="predicted"/>
<dbReference type="Gene3D" id="3.30.465.10">
    <property type="match status" value="1"/>
</dbReference>
<dbReference type="InterPro" id="IPR029063">
    <property type="entry name" value="SAM-dependent_MTases_sf"/>
</dbReference>
<keyword evidence="2" id="KW-0274">FAD</keyword>
<dbReference type="Gene3D" id="3.40.50.150">
    <property type="entry name" value="Vaccinia Virus protein VP39"/>
    <property type="match status" value="1"/>
</dbReference>
<gene>
    <name evidence="4" type="ORF">GCM10025770_15690</name>
</gene>
<evidence type="ECO:0000256" key="2">
    <source>
        <dbReference type="ARBA" id="ARBA00022827"/>
    </source>
</evidence>
<dbReference type="InterPro" id="IPR016166">
    <property type="entry name" value="FAD-bd_PCMH"/>
</dbReference>
<dbReference type="PANTHER" id="PTHR43762:SF1">
    <property type="entry name" value="D-ARABINONO-1,4-LACTONE OXIDASE"/>
    <property type="match status" value="1"/>
</dbReference>
<evidence type="ECO:0000259" key="3">
    <source>
        <dbReference type="PROSITE" id="PS51387"/>
    </source>
</evidence>
<evidence type="ECO:0000313" key="4">
    <source>
        <dbReference type="EMBL" id="GAA5163480.1"/>
    </source>
</evidence>
<evidence type="ECO:0000256" key="1">
    <source>
        <dbReference type="ARBA" id="ARBA00022630"/>
    </source>
</evidence>
<dbReference type="Gene3D" id="3.30.43.10">
    <property type="entry name" value="Uridine Diphospho-n-acetylenolpyruvylglucosamine Reductase, domain 2"/>
    <property type="match status" value="1"/>
</dbReference>
<dbReference type="InterPro" id="IPR010031">
    <property type="entry name" value="FAD_lactone_oxidase-like"/>
</dbReference>